<sequence length="352" mass="38771">MGIGSVCKRLRLRHQVVVLNRRYLSAAIIIGCCLSASAGFARDGANQAGLTAYPDFAQACLAFTTGYGLAAGDNTPRPPTLGRQRGQCGSQHKPLVFSVTHENSANNHKDSANYDQKIRSYMADYDYDADMGRWVSADLVGNPNAPTLVLALDTVNFRKQNVTGWPLQYGHLFAGINDPSVSAPLAQPITVEFDLRISADVKPRLYKGYSGQRILLGVLADWAEAPPRSNRAHFIEFDFSQAAGYSQSYGDPVRPLCQDIAYDRCFYDVDGKYAEGRELSFAAQPYATRLKKRGWTHIRIPLSQAIQALHWVSPPKTWDEAALKGLYLAIESEGATRTKLEIKGYRVYGGGL</sequence>
<dbReference type="AlphaFoldDB" id="A0A2S5CK42"/>
<dbReference type="Proteomes" id="UP000237423">
    <property type="component" value="Unassembled WGS sequence"/>
</dbReference>
<proteinExistence type="predicted"/>
<accession>A0A2S5CK42</accession>
<comment type="caution">
    <text evidence="1">The sequence shown here is derived from an EMBL/GenBank/DDBJ whole genome shotgun (WGS) entry which is preliminary data.</text>
</comment>
<reference evidence="1 2" key="1">
    <citation type="submission" date="2017-11" db="EMBL/GenBank/DDBJ databases">
        <title>Draft Genome Sequence of Methylobacter psychrotolerans Sph1T, an Obligate Methanotroph from Low-Temperature Environments.</title>
        <authorList>
            <person name="Oshkin I.Y."/>
            <person name="Miroshnikov K."/>
            <person name="Belova S.E."/>
            <person name="Korzhenkov A."/>
            <person name="Toshchakov S.V."/>
            <person name="Dedysh S.N."/>
        </authorList>
    </citation>
    <scope>NUCLEOTIDE SEQUENCE [LARGE SCALE GENOMIC DNA]</scope>
    <source>
        <strain evidence="1 2">Sph1</strain>
    </source>
</reference>
<organism evidence="1 2">
    <name type="scientific">Methylovulum psychrotolerans</name>
    <dbReference type="NCBI Taxonomy" id="1704499"/>
    <lineage>
        <taxon>Bacteria</taxon>
        <taxon>Pseudomonadati</taxon>
        <taxon>Pseudomonadota</taxon>
        <taxon>Gammaproteobacteria</taxon>
        <taxon>Methylococcales</taxon>
        <taxon>Methylococcaceae</taxon>
        <taxon>Methylovulum</taxon>
    </lineage>
</organism>
<evidence type="ECO:0000313" key="2">
    <source>
        <dbReference type="Proteomes" id="UP000237423"/>
    </source>
</evidence>
<protein>
    <submittedName>
        <fullName evidence="1">Uncharacterized protein</fullName>
    </submittedName>
</protein>
<dbReference type="EMBL" id="PGFZ01000007">
    <property type="protein sequence ID" value="POZ51158.1"/>
    <property type="molecule type" value="Genomic_DNA"/>
</dbReference>
<evidence type="ECO:0000313" key="1">
    <source>
        <dbReference type="EMBL" id="POZ51158.1"/>
    </source>
</evidence>
<gene>
    <name evidence="1" type="ORF">AADEFJLK_03117</name>
</gene>
<name>A0A2S5CK42_9GAMM</name>